<feature type="region of interest" description="Disordered" evidence="3">
    <location>
        <begin position="1739"/>
        <end position="1758"/>
    </location>
</feature>
<evidence type="ECO:0000313" key="5">
    <source>
        <dbReference type="EMBL" id="CAG8366248.1"/>
    </source>
</evidence>
<evidence type="ECO:0000256" key="2">
    <source>
        <dbReference type="PROSITE-ProRule" id="PRU00023"/>
    </source>
</evidence>
<dbReference type="PROSITE" id="PS50297">
    <property type="entry name" value="ANK_REP_REGION"/>
    <property type="match status" value="7"/>
</dbReference>
<dbReference type="InterPro" id="IPR056884">
    <property type="entry name" value="NPHP3-like_N"/>
</dbReference>
<gene>
    <name evidence="5" type="ORF">PSALAMII_LOCUS4277</name>
</gene>
<dbReference type="SUPFAM" id="SSF48403">
    <property type="entry name" value="Ankyrin repeat"/>
    <property type="match status" value="5"/>
</dbReference>
<dbReference type="SMART" id="SM00248">
    <property type="entry name" value="ANK"/>
    <property type="match status" value="24"/>
</dbReference>
<keyword evidence="6" id="KW-1185">Reference proteome</keyword>
<dbReference type="Proteomes" id="UP001152649">
    <property type="component" value="Unassembled WGS sequence"/>
</dbReference>
<dbReference type="Pfam" id="PF24883">
    <property type="entry name" value="NPHP3_N"/>
    <property type="match status" value="1"/>
</dbReference>
<evidence type="ECO:0000313" key="6">
    <source>
        <dbReference type="Proteomes" id="UP001152649"/>
    </source>
</evidence>
<dbReference type="Gene3D" id="3.40.50.300">
    <property type="entry name" value="P-loop containing nucleotide triphosphate hydrolases"/>
    <property type="match status" value="1"/>
</dbReference>
<dbReference type="PANTHER" id="PTHR24118:SF99">
    <property type="entry name" value="POTE ANKYRIN DOMAIN FAMILY MEMBER 3C-RELATED"/>
    <property type="match status" value="1"/>
</dbReference>
<feature type="domain" description="Nephrocystin 3-like N-terminal" evidence="4">
    <location>
        <begin position="68"/>
        <end position="228"/>
    </location>
</feature>
<feature type="repeat" description="ANK" evidence="2">
    <location>
        <begin position="1155"/>
        <end position="1187"/>
    </location>
</feature>
<feature type="repeat" description="ANK" evidence="2">
    <location>
        <begin position="1569"/>
        <end position="1607"/>
    </location>
</feature>
<dbReference type="PRINTS" id="PR01415">
    <property type="entry name" value="ANKYRIN"/>
</dbReference>
<keyword evidence="1" id="KW-0677">Repeat</keyword>
<protein>
    <recommendedName>
        <fullName evidence="4">Nephrocystin 3-like N-terminal domain-containing protein</fullName>
    </recommendedName>
</protein>
<feature type="repeat" description="ANK" evidence="2">
    <location>
        <begin position="1197"/>
        <end position="1229"/>
    </location>
</feature>
<proteinExistence type="predicted"/>
<organism evidence="5 6">
    <name type="scientific">Penicillium salamii</name>
    <dbReference type="NCBI Taxonomy" id="1612424"/>
    <lineage>
        <taxon>Eukaryota</taxon>
        <taxon>Fungi</taxon>
        <taxon>Dikarya</taxon>
        <taxon>Ascomycota</taxon>
        <taxon>Pezizomycotina</taxon>
        <taxon>Eurotiomycetes</taxon>
        <taxon>Eurotiomycetidae</taxon>
        <taxon>Eurotiales</taxon>
        <taxon>Aspergillaceae</taxon>
        <taxon>Penicillium</taxon>
    </lineage>
</organism>
<dbReference type="Gene3D" id="1.25.40.20">
    <property type="entry name" value="Ankyrin repeat-containing domain"/>
    <property type="match status" value="6"/>
</dbReference>
<dbReference type="OrthoDB" id="21416at2759"/>
<evidence type="ECO:0000259" key="4">
    <source>
        <dbReference type="Pfam" id="PF24883"/>
    </source>
</evidence>
<feature type="repeat" description="ANK" evidence="2">
    <location>
        <begin position="1899"/>
        <end position="1933"/>
    </location>
</feature>
<dbReference type="EMBL" id="CAJVPG010000166">
    <property type="protein sequence ID" value="CAG8366248.1"/>
    <property type="molecule type" value="Genomic_DNA"/>
</dbReference>
<keyword evidence="2" id="KW-0040">ANK repeat</keyword>
<feature type="repeat" description="ANK" evidence="2">
    <location>
        <begin position="944"/>
        <end position="976"/>
    </location>
</feature>
<dbReference type="InterPro" id="IPR036770">
    <property type="entry name" value="Ankyrin_rpt-contain_sf"/>
</dbReference>
<sequence length="2060" mass="228335">MALSDSDSDSDDSDVVMVNPDDVQDFNRENILPLEDTDLKKIREWLQPTPYDLEGSEFSRHLESYLAGTGQWLISTNTYQQWHEGDTNGLLWIKGIPGSGKSVMAASIIHQLRKENVPVLFFFFRQIIDANHQPVAVLRDWLCQVLPFSPSLQMKLKKEYLDNTRSIDSLAVNDLWKDIRFALTAIPKAYCVVDALDEMDQGNDEFLQALVQFSQWRPANIKVLMLSRPVVAVESPLRPFNVPVLPLDERLVDIDIAAYVQHRLRNSPVPEEYWTRITEAVPGRANGLFLYARLSMDAFSKPGADAEDVLGKLPINLNVMYDGLLRNHAEHSNIPKNLQILILQSITHATRPLRLLEVAEMIKVTHAPLGSSNLKEIKSIVRAACGPLLQILHDETVSVVHHSLTEFLKGVTRSAVIDELAFPILEAGQTNHRLAVACLDYLMSGCLESIDVKKRNKRDEHFNPKKIQQRKVRLKFPFLEYAASNWYIHTRRAALTGMDLSSLYSVIDKFFGSKKQFIAWLDIDWPEISIQGVTPLHAAAKCGLAQYAAHLFQKGNVDPNAQNHNGDTPLYWAASGGLADVAESLIQNGADPDGEANQGYKPLHEAAKKNHADVIKVLLAAGVDPMTPKTKKAPGRRCGNAPTSIGHTPLMYACNNGHLEAVTEFLPYLSESNIMKALNWLSGSGHAACVSLVLRKNVVDMKSKFGASLLFKACLDGDLDTIKVLVEAGADPNIRCLYPINEFGGMGSRMRYPRRGRVPSKPDGPEGFTALQALSGIKNRGSPRQIPLECVSVLLQAGADVNMTCEDDAKTALHFACANNIDIVPLLLEAGADPYAKTDSGATILHTDGTTDRKLLPILLDSTAVDISRMILESNGGPLFTRLRGYDMKSAIEMLKYTTDPNLTEPNGNGFLHVLLDQYDEPDQDTALDALLSAGADPNLQNKRGETPLHTMNTATTVELMSKLVKAGADLEIRDLNGETPLFKSLSGYHGMSRFVKGLLSLGSRLDTRDNKGRTLFHLLASKGDSLDELIRMIDFDPSVADHEGNTLALEVAFKSGNSSKPSTFKHLKSLGVDIDLPNSHGWTVLHQMCSYAQINCHASPATETTFDYILAESKNKSPPDTDGIQPLHIAAALSAGKVFTLLCAGADMFAVTNEGMTVLHVAARSRKADTVGLVLSRMVNLDEETRIAFINRKNAEGDTALHYACSSGHYETVDLLLDAGADPNLPGKDGYTPLRACVNFEKEEERRDQIGHIEDTKALRTASIWLGVRSLPPAEDLTEDKSRQSQVEYMNHKAASGTTRLDEILSSLALRSKNPALDKESLSEAFQEAVFNQRDYTAECFLRLQKRVFPDLNLMEGPGGDGFALCNSRLQAERSSLKEKERTLLEFTKANGGSLNVHYEQMIRYLRLRQYGLVEEMTSQADILWLEYSNISLVHFLVHDGLSELLGRVCTPEQAQKFDDPEWCEYNENNCTREGSRMRGNNRTVPLLVHACNRDLPNMKVVRTLVENMGVNIDAKYRSRRWVDDRHKNVLDGAVLHSLAHGSTWWSVHQALPYLISKGADLEVGNDRGDTPLHIALDYKKSKGLFYRDAVDILFDHGADVNAVNANGETCLSKAGADINLVKLLLSRGATITANAIFAAIQYGNVELLELYLSHGDVANMRRPAPKVRDWPDRTKDPNVPTAEQYPLFFAATHRSVGSSPENKSNVDPIRTAMMVALLRNGADPYATFIELHPVKDDSLSDSEDSDSIDLGPGPIERWEPETRTVIHEILTRAKADVLEPLLQLPSLQLECRDCKGRTLILCTTEPDVIRRLVDRGADITAQDKSGKTIVHALVQHSAKEEISIMRALFDKDPSIVQIGDEAGDTPLHYALREDFITFEHVDLLLGYGADPHQPDSNGDTALHILCRKASEHKARIEQFLAFGLDINARNKKGETPLMQYLAEGDLRHNLFSYIGDSSKDNDSLLFLQRLGADFHARNDAGMSMLHIIAGRTLRNAHIARDNEVKDQHENLVSWFNFIMGLGVDPMVEGAQQRTSLDHAAACGNEHILKQFKQKDAQG</sequence>
<reference evidence="5" key="1">
    <citation type="submission" date="2021-07" db="EMBL/GenBank/DDBJ databases">
        <authorList>
            <person name="Branca A.L. A."/>
        </authorList>
    </citation>
    <scope>NUCLEOTIDE SEQUENCE</scope>
</reference>
<name>A0A9W4NGC1_9EURO</name>
<dbReference type="Pfam" id="PF12796">
    <property type="entry name" value="Ank_2"/>
    <property type="match status" value="7"/>
</dbReference>
<evidence type="ECO:0000256" key="3">
    <source>
        <dbReference type="SAM" id="MobiDB-lite"/>
    </source>
</evidence>
<dbReference type="InterPro" id="IPR027417">
    <property type="entry name" value="P-loop_NTPase"/>
</dbReference>
<feature type="repeat" description="ANK" evidence="2">
    <location>
        <begin position="1864"/>
        <end position="1898"/>
    </location>
</feature>
<feature type="repeat" description="ANK" evidence="2">
    <location>
        <begin position="598"/>
        <end position="630"/>
    </location>
</feature>
<feature type="repeat" description="ANK" evidence="2">
    <location>
        <begin position="705"/>
        <end position="737"/>
    </location>
</feature>
<feature type="repeat" description="ANK" evidence="2">
    <location>
        <begin position="531"/>
        <end position="564"/>
    </location>
</feature>
<dbReference type="InterPro" id="IPR002110">
    <property type="entry name" value="Ankyrin_rpt"/>
</dbReference>
<evidence type="ECO:0000256" key="1">
    <source>
        <dbReference type="ARBA" id="ARBA00022737"/>
    </source>
</evidence>
<comment type="caution">
    <text evidence="5">The sequence shown here is derived from an EMBL/GenBank/DDBJ whole genome shotgun (WGS) entry which is preliminary data.</text>
</comment>
<dbReference type="SUPFAM" id="SSF52540">
    <property type="entry name" value="P-loop containing nucleoside triphosphate hydrolases"/>
    <property type="match status" value="1"/>
</dbReference>
<accession>A0A9W4NGC1</accession>
<dbReference type="PROSITE" id="PS50088">
    <property type="entry name" value="ANK_REPEAT"/>
    <property type="match status" value="10"/>
</dbReference>
<dbReference type="PANTHER" id="PTHR24118">
    <property type="entry name" value="POTE ANKYRIN DOMAIN"/>
    <property type="match status" value="1"/>
</dbReference>
<feature type="repeat" description="ANK" evidence="2">
    <location>
        <begin position="565"/>
        <end position="597"/>
    </location>
</feature>